<gene>
    <name evidence="13" type="ORF">BDK51DRAFT_33524</name>
</gene>
<evidence type="ECO:0000256" key="5">
    <source>
        <dbReference type="ARBA" id="ARBA00022692"/>
    </source>
</evidence>
<keyword evidence="6" id="KW-0479">Metal-binding</keyword>
<keyword evidence="10 11" id="KW-0472">Membrane</keyword>
<dbReference type="PANTHER" id="PTHR10106">
    <property type="entry name" value="CYTOCHROME B561-RELATED"/>
    <property type="match status" value="1"/>
</dbReference>
<dbReference type="EMBL" id="KZ996361">
    <property type="protein sequence ID" value="RKO88984.1"/>
    <property type="molecule type" value="Genomic_DNA"/>
</dbReference>
<evidence type="ECO:0000256" key="4">
    <source>
        <dbReference type="ARBA" id="ARBA00022617"/>
    </source>
</evidence>
<keyword evidence="14" id="KW-1185">Reference proteome</keyword>
<evidence type="ECO:0000256" key="2">
    <source>
        <dbReference type="ARBA" id="ARBA00004141"/>
    </source>
</evidence>
<evidence type="ECO:0000256" key="3">
    <source>
        <dbReference type="ARBA" id="ARBA00022448"/>
    </source>
</evidence>
<keyword evidence="5 11" id="KW-0812">Transmembrane</keyword>
<evidence type="ECO:0000256" key="1">
    <source>
        <dbReference type="ARBA" id="ARBA00001970"/>
    </source>
</evidence>
<dbReference type="Gene3D" id="1.20.120.1770">
    <property type="match status" value="1"/>
</dbReference>
<feature type="transmembrane region" description="Helical" evidence="11">
    <location>
        <begin position="181"/>
        <end position="201"/>
    </location>
</feature>
<evidence type="ECO:0000256" key="6">
    <source>
        <dbReference type="ARBA" id="ARBA00022723"/>
    </source>
</evidence>
<keyword evidence="3" id="KW-0813">Transport</keyword>
<evidence type="ECO:0000256" key="10">
    <source>
        <dbReference type="ARBA" id="ARBA00023136"/>
    </source>
</evidence>
<name>A0A4P9W9A9_9FUNG</name>
<organism evidence="13 14">
    <name type="scientific">Blyttiomyces helicus</name>
    <dbReference type="NCBI Taxonomy" id="388810"/>
    <lineage>
        <taxon>Eukaryota</taxon>
        <taxon>Fungi</taxon>
        <taxon>Fungi incertae sedis</taxon>
        <taxon>Chytridiomycota</taxon>
        <taxon>Chytridiomycota incertae sedis</taxon>
        <taxon>Chytridiomycetes</taxon>
        <taxon>Chytridiomycetes incertae sedis</taxon>
        <taxon>Blyttiomyces</taxon>
    </lineage>
</organism>
<dbReference type="InterPro" id="IPR006593">
    <property type="entry name" value="Cyt_b561/ferric_Rdtase_TM"/>
</dbReference>
<feature type="transmembrane region" description="Helical" evidence="11">
    <location>
        <begin position="103"/>
        <end position="124"/>
    </location>
</feature>
<feature type="transmembrane region" description="Helical" evidence="11">
    <location>
        <begin position="248"/>
        <end position="268"/>
    </location>
</feature>
<dbReference type="PANTHER" id="PTHR10106:SF0">
    <property type="entry name" value="LD36721P"/>
    <property type="match status" value="1"/>
</dbReference>
<dbReference type="PROSITE" id="PS50939">
    <property type="entry name" value="CYTOCHROME_B561"/>
    <property type="match status" value="1"/>
</dbReference>
<dbReference type="OrthoDB" id="907479at2759"/>
<dbReference type="GO" id="GO:0046872">
    <property type="term" value="F:metal ion binding"/>
    <property type="evidence" value="ECO:0007669"/>
    <property type="project" value="UniProtKB-KW"/>
</dbReference>
<evidence type="ECO:0000313" key="13">
    <source>
        <dbReference type="EMBL" id="RKO88984.1"/>
    </source>
</evidence>
<evidence type="ECO:0000313" key="14">
    <source>
        <dbReference type="Proteomes" id="UP000269721"/>
    </source>
</evidence>
<comment type="subcellular location">
    <subcellularLocation>
        <location evidence="2">Membrane</location>
        <topology evidence="2">Multi-pass membrane protein</topology>
    </subcellularLocation>
</comment>
<feature type="transmembrane region" description="Helical" evidence="11">
    <location>
        <begin position="144"/>
        <end position="169"/>
    </location>
</feature>
<sequence length="271" mass="29316">MDKTSESGQSITLHDARPEPKRWTAFTILGAFAPRAIMLVFGVILILWINRAEGGIGTTSTNLFGYHALLMAMFTVVFTQEAILAYSAPLWGPFVPDAKVIKAFHGFLHFLGLICCICGLVAIAKFKNDQGSPAAYPNYTLYSAHSWVGVAALSLWALQFIGGLFTYLFAEVELKRKVSKYHKFLGSVVYAAFLATCAMGLEDMQQSDLATSTPPANVTADQAMASTMAGMNMANMGPITGYLPNSNLSYYATSGSVLLLVCGLFTFLTKV</sequence>
<dbReference type="AlphaFoldDB" id="A0A4P9W9A9"/>
<keyword evidence="4" id="KW-0349">Heme</keyword>
<keyword evidence="7" id="KW-0249">Electron transport</keyword>
<comment type="cofactor">
    <cofactor evidence="1">
        <name>heme b</name>
        <dbReference type="ChEBI" id="CHEBI:60344"/>
    </cofactor>
</comment>
<dbReference type="CDD" id="cd08554">
    <property type="entry name" value="Cyt_b561"/>
    <property type="match status" value="1"/>
</dbReference>
<keyword evidence="8 11" id="KW-1133">Transmembrane helix</keyword>
<keyword evidence="9" id="KW-0408">Iron</keyword>
<evidence type="ECO:0000256" key="8">
    <source>
        <dbReference type="ARBA" id="ARBA00022989"/>
    </source>
</evidence>
<dbReference type="GO" id="GO:0016491">
    <property type="term" value="F:oxidoreductase activity"/>
    <property type="evidence" value="ECO:0007669"/>
    <property type="project" value="InterPro"/>
</dbReference>
<evidence type="ECO:0000256" key="7">
    <source>
        <dbReference type="ARBA" id="ARBA00022982"/>
    </source>
</evidence>
<dbReference type="Pfam" id="PF03188">
    <property type="entry name" value="Cytochrom_B561"/>
    <property type="match status" value="1"/>
</dbReference>
<dbReference type="Proteomes" id="UP000269721">
    <property type="component" value="Unassembled WGS sequence"/>
</dbReference>
<feature type="transmembrane region" description="Helical" evidence="11">
    <location>
        <begin position="23"/>
        <end position="49"/>
    </location>
</feature>
<dbReference type="SMART" id="SM00665">
    <property type="entry name" value="B561"/>
    <property type="match status" value="1"/>
</dbReference>
<dbReference type="GO" id="GO:0016020">
    <property type="term" value="C:membrane"/>
    <property type="evidence" value="ECO:0007669"/>
    <property type="project" value="UniProtKB-SubCell"/>
</dbReference>
<proteinExistence type="predicted"/>
<reference evidence="14" key="1">
    <citation type="journal article" date="2018" name="Nat. Microbiol.">
        <title>Leveraging single-cell genomics to expand the fungal tree of life.</title>
        <authorList>
            <person name="Ahrendt S.R."/>
            <person name="Quandt C.A."/>
            <person name="Ciobanu D."/>
            <person name="Clum A."/>
            <person name="Salamov A."/>
            <person name="Andreopoulos B."/>
            <person name="Cheng J.F."/>
            <person name="Woyke T."/>
            <person name="Pelin A."/>
            <person name="Henrissat B."/>
            <person name="Reynolds N.K."/>
            <person name="Benny G.L."/>
            <person name="Smith M.E."/>
            <person name="James T.Y."/>
            <person name="Grigoriev I.V."/>
        </authorList>
    </citation>
    <scope>NUCLEOTIDE SEQUENCE [LARGE SCALE GENOMIC DNA]</scope>
</reference>
<evidence type="ECO:0000256" key="9">
    <source>
        <dbReference type="ARBA" id="ARBA00023004"/>
    </source>
</evidence>
<feature type="transmembrane region" description="Helical" evidence="11">
    <location>
        <begin position="69"/>
        <end position="91"/>
    </location>
</feature>
<protein>
    <submittedName>
        <fullName evidence="13">Eukaryotic cytochrome b561-domain-containing protein</fullName>
    </submittedName>
</protein>
<feature type="domain" description="Cytochrome b561" evidence="12">
    <location>
        <begin position="33"/>
        <end position="238"/>
    </location>
</feature>
<evidence type="ECO:0000259" key="12">
    <source>
        <dbReference type="PROSITE" id="PS50939"/>
    </source>
</evidence>
<evidence type="ECO:0000256" key="11">
    <source>
        <dbReference type="SAM" id="Phobius"/>
    </source>
</evidence>
<accession>A0A4P9W9A9</accession>
<dbReference type="InterPro" id="IPR043205">
    <property type="entry name" value="CYB561/CYBRD1-like"/>
</dbReference>